<reference evidence="7" key="1">
    <citation type="submission" date="2016-10" db="EMBL/GenBank/DDBJ databases">
        <authorList>
            <person name="Varghese N."/>
            <person name="Submissions S."/>
        </authorList>
    </citation>
    <scope>NUCLEOTIDE SEQUENCE [LARGE SCALE GENOMIC DNA]</scope>
    <source>
        <strain evidence="7">DSM 17934</strain>
    </source>
</reference>
<dbReference type="SUPFAM" id="SSF54106">
    <property type="entry name" value="LysM domain"/>
    <property type="match status" value="1"/>
</dbReference>
<feature type="domain" description="LysM" evidence="5">
    <location>
        <begin position="242"/>
        <end position="285"/>
    </location>
</feature>
<keyword evidence="2" id="KW-0081">Bacteriolytic enzyme</keyword>
<evidence type="ECO:0000256" key="2">
    <source>
        <dbReference type="ARBA" id="ARBA00022638"/>
    </source>
</evidence>
<dbReference type="InterPro" id="IPR036779">
    <property type="entry name" value="LysM_dom_sf"/>
</dbReference>
<evidence type="ECO:0000256" key="3">
    <source>
        <dbReference type="ARBA" id="ARBA00022801"/>
    </source>
</evidence>
<dbReference type="FunFam" id="1.10.530.10:FF:000060">
    <property type="entry name" value="Predicted protein"/>
    <property type="match status" value="1"/>
</dbReference>
<dbReference type="PANTHER" id="PTHR33308">
    <property type="entry name" value="PEPTIDOGLYCAN HYDROLASE FLGJ"/>
    <property type="match status" value="1"/>
</dbReference>
<sequence>MIKKILIVFISLLFISCGSSKIRTAKRTPSTKSYPVTKRYPVKTAPTVKPNVSTVPKETKPSSGSEVLVATSKVKATTEDVKKYIADFKETAKSNMKVHGVPASITMAQGILESGAGFGDLAKQANNHFGIKCHTGWMGESIKYDDDAAQECFRKYKDPAESYKDHSAFLSSRKRYEGLFKLDKGDYEAWANGLKKAGYATDSLYPSKLIGIIERYELYKIDNEVLGRNFVPKVRVITQLDGEHTVQQGDTLYSLSKKYNLSVDELKNLNNIPDSGISIGQKLKVKK</sequence>
<accession>A0A1H6S9I5</accession>
<dbReference type="Gene3D" id="3.10.350.10">
    <property type="entry name" value="LysM domain"/>
    <property type="match status" value="1"/>
</dbReference>
<protein>
    <recommendedName>
        <fullName evidence="4">Peptidoglycan hydrolase</fullName>
    </recommendedName>
</protein>
<name>A0A1H6S9I5_9FLAO</name>
<dbReference type="SMART" id="SM00047">
    <property type="entry name" value="LYZ2"/>
    <property type="match status" value="1"/>
</dbReference>
<dbReference type="GO" id="GO:0004040">
    <property type="term" value="F:amidase activity"/>
    <property type="evidence" value="ECO:0007669"/>
    <property type="project" value="InterPro"/>
</dbReference>
<organism evidence="6 7">
    <name type="scientific">Flavobacterium terrigena</name>
    <dbReference type="NCBI Taxonomy" id="402734"/>
    <lineage>
        <taxon>Bacteria</taxon>
        <taxon>Pseudomonadati</taxon>
        <taxon>Bacteroidota</taxon>
        <taxon>Flavobacteriia</taxon>
        <taxon>Flavobacteriales</taxon>
        <taxon>Flavobacteriaceae</taxon>
        <taxon>Flavobacterium</taxon>
    </lineage>
</organism>
<dbReference type="Proteomes" id="UP000199702">
    <property type="component" value="Unassembled WGS sequence"/>
</dbReference>
<keyword evidence="7" id="KW-1185">Reference proteome</keyword>
<dbReference type="Gene3D" id="1.10.530.10">
    <property type="match status" value="1"/>
</dbReference>
<dbReference type="SMART" id="SM00257">
    <property type="entry name" value="LysM"/>
    <property type="match status" value="1"/>
</dbReference>
<dbReference type="Pfam" id="PF01476">
    <property type="entry name" value="LysM"/>
    <property type="match status" value="1"/>
</dbReference>
<evidence type="ECO:0000259" key="5">
    <source>
        <dbReference type="PROSITE" id="PS51782"/>
    </source>
</evidence>
<keyword evidence="1" id="KW-0929">Antimicrobial</keyword>
<evidence type="ECO:0000313" key="7">
    <source>
        <dbReference type="Proteomes" id="UP000199702"/>
    </source>
</evidence>
<dbReference type="InterPro" id="IPR051056">
    <property type="entry name" value="Glycosyl_Hydrolase_73"/>
</dbReference>
<gene>
    <name evidence="6" type="ORF">SAMN05660918_1152</name>
</gene>
<evidence type="ECO:0000256" key="1">
    <source>
        <dbReference type="ARBA" id="ARBA00022529"/>
    </source>
</evidence>
<dbReference type="EMBL" id="FNYA01000002">
    <property type="protein sequence ID" value="SEI61437.1"/>
    <property type="molecule type" value="Genomic_DNA"/>
</dbReference>
<proteinExistence type="predicted"/>
<dbReference type="InterPro" id="IPR002901">
    <property type="entry name" value="MGlyc_endo_b_GlcNAc-like_dom"/>
</dbReference>
<dbReference type="CDD" id="cd00118">
    <property type="entry name" value="LysM"/>
    <property type="match status" value="1"/>
</dbReference>
<dbReference type="AlphaFoldDB" id="A0A1H6S9I5"/>
<keyword evidence="3 6" id="KW-0378">Hydrolase</keyword>
<evidence type="ECO:0000256" key="4">
    <source>
        <dbReference type="ARBA" id="ARBA00032108"/>
    </source>
</evidence>
<dbReference type="PANTHER" id="PTHR33308:SF9">
    <property type="entry name" value="PEPTIDOGLYCAN HYDROLASE FLGJ"/>
    <property type="match status" value="1"/>
</dbReference>
<dbReference type="Pfam" id="PF01832">
    <property type="entry name" value="Glucosaminidase"/>
    <property type="match status" value="1"/>
</dbReference>
<dbReference type="STRING" id="402734.SAMN05660918_1152"/>
<dbReference type="RefSeq" id="WP_091309490.1">
    <property type="nucleotide sequence ID" value="NZ_CBCSJU010000005.1"/>
</dbReference>
<dbReference type="GO" id="GO:0042742">
    <property type="term" value="P:defense response to bacterium"/>
    <property type="evidence" value="ECO:0007669"/>
    <property type="project" value="UniProtKB-KW"/>
</dbReference>
<dbReference type="InterPro" id="IPR018392">
    <property type="entry name" value="LysM"/>
</dbReference>
<dbReference type="OrthoDB" id="977752at2"/>
<dbReference type="PROSITE" id="PS51257">
    <property type="entry name" value="PROKAR_LIPOPROTEIN"/>
    <property type="match status" value="1"/>
</dbReference>
<dbReference type="GO" id="GO:0031640">
    <property type="term" value="P:killing of cells of another organism"/>
    <property type="evidence" value="ECO:0007669"/>
    <property type="project" value="UniProtKB-KW"/>
</dbReference>
<dbReference type="PROSITE" id="PS51782">
    <property type="entry name" value="LYSM"/>
    <property type="match status" value="1"/>
</dbReference>
<evidence type="ECO:0000313" key="6">
    <source>
        <dbReference type="EMBL" id="SEI61437.1"/>
    </source>
</evidence>